<keyword evidence="3 8" id="KW-1133">Transmembrane helix</keyword>
<feature type="transmembrane region" description="Helical" evidence="8">
    <location>
        <begin position="234"/>
        <end position="255"/>
    </location>
</feature>
<evidence type="ECO:0000256" key="4">
    <source>
        <dbReference type="ARBA" id="ARBA00023040"/>
    </source>
</evidence>
<protein>
    <recommendedName>
        <fullName evidence="9">G-protein coupled receptors family 1 profile domain-containing protein</fullName>
    </recommendedName>
</protein>
<evidence type="ECO:0000256" key="6">
    <source>
        <dbReference type="ARBA" id="ARBA00023170"/>
    </source>
</evidence>
<dbReference type="RefSeq" id="XP_020909580.1">
    <property type="nucleotide sequence ID" value="XM_021053921.2"/>
</dbReference>
<dbReference type="GO" id="GO:0004930">
    <property type="term" value="F:G protein-coupled receptor activity"/>
    <property type="evidence" value="ECO:0007669"/>
    <property type="project" value="UniProtKB-KW"/>
</dbReference>
<dbReference type="Proteomes" id="UP000887567">
    <property type="component" value="Unplaced"/>
</dbReference>
<accession>A0A913XSJ5</accession>
<dbReference type="InterPro" id="IPR000276">
    <property type="entry name" value="GPCR_Rhodpsn"/>
</dbReference>
<keyword evidence="2 8" id="KW-0812">Transmembrane</keyword>
<name>A0A913XSJ5_EXADI</name>
<dbReference type="PANTHER" id="PTHR24240">
    <property type="entry name" value="OPSIN"/>
    <property type="match status" value="1"/>
</dbReference>
<dbReference type="EnsemblMetazoa" id="XM_021053921.2">
    <property type="protein sequence ID" value="XP_020909580.1"/>
    <property type="gene ID" value="LOC110247491"/>
</dbReference>
<evidence type="ECO:0000256" key="1">
    <source>
        <dbReference type="ARBA" id="ARBA00004141"/>
    </source>
</evidence>
<evidence type="ECO:0000259" key="9">
    <source>
        <dbReference type="PROSITE" id="PS50262"/>
    </source>
</evidence>
<dbReference type="InterPro" id="IPR017452">
    <property type="entry name" value="GPCR_Rhodpsn_7TM"/>
</dbReference>
<feature type="domain" description="G-protein coupled receptors family 1 profile" evidence="9">
    <location>
        <begin position="29"/>
        <end position="284"/>
    </location>
</feature>
<keyword evidence="5 8" id="KW-0472">Membrane</keyword>
<dbReference type="KEGG" id="epa:110247491"/>
<evidence type="ECO:0000256" key="2">
    <source>
        <dbReference type="ARBA" id="ARBA00022692"/>
    </source>
</evidence>
<feature type="transmembrane region" description="Helical" evidence="8">
    <location>
        <begin position="90"/>
        <end position="114"/>
    </location>
</feature>
<organism evidence="10 11">
    <name type="scientific">Exaiptasia diaphana</name>
    <name type="common">Tropical sea anemone</name>
    <name type="synonym">Aiptasia pulchella</name>
    <dbReference type="NCBI Taxonomy" id="2652724"/>
    <lineage>
        <taxon>Eukaryota</taxon>
        <taxon>Metazoa</taxon>
        <taxon>Cnidaria</taxon>
        <taxon>Anthozoa</taxon>
        <taxon>Hexacorallia</taxon>
        <taxon>Actiniaria</taxon>
        <taxon>Aiptasiidae</taxon>
        <taxon>Exaiptasia</taxon>
    </lineage>
</organism>
<feature type="transmembrane region" description="Helical" evidence="8">
    <location>
        <begin position="135"/>
        <end position="154"/>
    </location>
</feature>
<evidence type="ECO:0000256" key="8">
    <source>
        <dbReference type="SAM" id="Phobius"/>
    </source>
</evidence>
<feature type="transmembrane region" description="Helical" evidence="8">
    <location>
        <begin position="15"/>
        <end position="38"/>
    </location>
</feature>
<keyword evidence="6" id="KW-0675">Receptor</keyword>
<evidence type="ECO:0000256" key="3">
    <source>
        <dbReference type="ARBA" id="ARBA00022989"/>
    </source>
</evidence>
<dbReference type="GO" id="GO:0016020">
    <property type="term" value="C:membrane"/>
    <property type="evidence" value="ECO:0007669"/>
    <property type="project" value="UniProtKB-SubCell"/>
</dbReference>
<dbReference type="Pfam" id="PF00001">
    <property type="entry name" value="7tm_1"/>
    <property type="match status" value="1"/>
</dbReference>
<feature type="transmembrane region" description="Helical" evidence="8">
    <location>
        <begin position="178"/>
        <end position="201"/>
    </location>
</feature>
<dbReference type="GeneID" id="110247491"/>
<keyword evidence="7" id="KW-0807">Transducer</keyword>
<evidence type="ECO:0000256" key="7">
    <source>
        <dbReference type="ARBA" id="ARBA00023224"/>
    </source>
</evidence>
<keyword evidence="11" id="KW-1185">Reference proteome</keyword>
<dbReference type="AlphaFoldDB" id="A0A913XSJ5"/>
<sequence length="404" mass="45504">MDEVESLSPNGFKGVAIYSGVLFIFGCLTQTIACIIFSRRDYRKKVMTPYFINIAVGNFLFLFGSLPTTFASSLMQGRLFYEYPVMCNIFGFISGCGAVSMIVTMSCTTVKLYAISKSGISNENSSTLQTPHYKVITAIWVYTVILMLPPATGITNMKTEGSGTHCVPDWSPKHPNEAYYVMTLLIFAYVIPVSVGIIHLIRIQYQFNSQEFFNSPLLNLCFSTLKGIQRMSSLAVALFLITWFPYAILVVISVTSGIKVFSIEVEMWPTLFVKLSAVFNPYIYAFVNPRFRRDALELLKCFLCRKKSIVDNVEQDFSQNATICYENEQDREATTNASESQTKVRRISVKEATFISRSSHVEEITMQVHKSSDFQSLKKSNVGSNLVEKSNWLESVENPGQVIQ</sequence>
<reference evidence="10" key="1">
    <citation type="submission" date="2022-11" db="UniProtKB">
        <authorList>
            <consortium name="EnsemblMetazoa"/>
        </authorList>
    </citation>
    <scope>IDENTIFICATION</scope>
</reference>
<dbReference type="SUPFAM" id="SSF81321">
    <property type="entry name" value="Family A G protein-coupled receptor-like"/>
    <property type="match status" value="1"/>
</dbReference>
<evidence type="ECO:0000313" key="11">
    <source>
        <dbReference type="Proteomes" id="UP000887567"/>
    </source>
</evidence>
<feature type="transmembrane region" description="Helical" evidence="8">
    <location>
        <begin position="50"/>
        <end position="70"/>
    </location>
</feature>
<evidence type="ECO:0000256" key="5">
    <source>
        <dbReference type="ARBA" id="ARBA00023136"/>
    </source>
</evidence>
<dbReference type="PROSITE" id="PS50262">
    <property type="entry name" value="G_PROTEIN_RECEP_F1_2"/>
    <property type="match status" value="1"/>
</dbReference>
<dbReference type="PRINTS" id="PR00237">
    <property type="entry name" value="GPCRRHODOPSN"/>
</dbReference>
<evidence type="ECO:0000313" key="10">
    <source>
        <dbReference type="EnsemblMetazoa" id="XP_020909580.1"/>
    </source>
</evidence>
<proteinExistence type="predicted"/>
<dbReference type="Gene3D" id="1.20.1070.10">
    <property type="entry name" value="Rhodopsin 7-helix transmembrane proteins"/>
    <property type="match status" value="1"/>
</dbReference>
<feature type="transmembrane region" description="Helical" evidence="8">
    <location>
        <begin position="267"/>
        <end position="287"/>
    </location>
</feature>
<dbReference type="InterPro" id="IPR050125">
    <property type="entry name" value="GPCR_opsins"/>
</dbReference>
<keyword evidence="4" id="KW-0297">G-protein coupled receptor</keyword>
<comment type="subcellular location">
    <subcellularLocation>
        <location evidence="1">Membrane</location>
        <topology evidence="1">Multi-pass membrane protein</topology>
    </subcellularLocation>
</comment>
<dbReference type="OrthoDB" id="2101615at2759"/>